<accession>A0A8H3UU50</accession>
<dbReference type="Proteomes" id="UP000490939">
    <property type="component" value="Unassembled WGS sequence"/>
</dbReference>
<organism evidence="1 2">
    <name type="scientific">Venturia inaequalis</name>
    <name type="common">Apple scab fungus</name>
    <dbReference type="NCBI Taxonomy" id="5025"/>
    <lineage>
        <taxon>Eukaryota</taxon>
        <taxon>Fungi</taxon>
        <taxon>Dikarya</taxon>
        <taxon>Ascomycota</taxon>
        <taxon>Pezizomycotina</taxon>
        <taxon>Dothideomycetes</taxon>
        <taxon>Pleosporomycetidae</taxon>
        <taxon>Venturiales</taxon>
        <taxon>Venturiaceae</taxon>
        <taxon>Venturia</taxon>
    </lineage>
</organism>
<comment type="caution">
    <text evidence="1">The sequence shown here is derived from an EMBL/GenBank/DDBJ whole genome shotgun (WGS) entry which is preliminary data.</text>
</comment>
<dbReference type="EMBL" id="WNWR01000491">
    <property type="protein sequence ID" value="KAE9976666.1"/>
    <property type="molecule type" value="Genomic_DNA"/>
</dbReference>
<reference evidence="1 2" key="1">
    <citation type="submission" date="2019-07" db="EMBL/GenBank/DDBJ databases">
        <title>Venturia inaequalis Genome Resource.</title>
        <authorList>
            <person name="Lichtner F.J."/>
        </authorList>
    </citation>
    <scope>NUCLEOTIDE SEQUENCE [LARGE SCALE GENOMIC DNA]</scope>
    <source>
        <strain evidence="1 2">DMI_063113</strain>
    </source>
</reference>
<protein>
    <submittedName>
        <fullName evidence="1">Uncharacterized protein</fullName>
    </submittedName>
</protein>
<name>A0A8H3UU50_VENIN</name>
<evidence type="ECO:0000313" key="1">
    <source>
        <dbReference type="EMBL" id="KAE9976666.1"/>
    </source>
</evidence>
<dbReference type="AlphaFoldDB" id="A0A8H3UU50"/>
<proteinExistence type="predicted"/>
<gene>
    <name evidence="1" type="ORF">EG327_007979</name>
</gene>
<evidence type="ECO:0000313" key="2">
    <source>
        <dbReference type="Proteomes" id="UP000490939"/>
    </source>
</evidence>
<sequence>MPRRIRPVHQRPLILFDNDEMWCYSAEMAAMELWAHPLIECKMRPFEAGIIRVRNSPT</sequence>
<feature type="non-terminal residue" evidence="1">
    <location>
        <position position="58"/>
    </location>
</feature>
<keyword evidence="2" id="KW-1185">Reference proteome</keyword>